<dbReference type="Pfam" id="PF03747">
    <property type="entry name" value="ADP_ribosyl_GH"/>
    <property type="match status" value="1"/>
</dbReference>
<feature type="binding site" evidence="3">
    <location>
        <position position="295"/>
    </location>
    <ligand>
        <name>Mg(2+)</name>
        <dbReference type="ChEBI" id="CHEBI:18420"/>
        <label>1</label>
    </ligand>
</feature>
<evidence type="ECO:0000256" key="2">
    <source>
        <dbReference type="ARBA" id="ARBA00022801"/>
    </source>
</evidence>
<keyword evidence="3" id="KW-0460">Magnesium</keyword>
<dbReference type="STRING" id="667129.HMPREF0758_4148"/>
<evidence type="ECO:0000313" key="4">
    <source>
        <dbReference type="EMBL" id="EFE94053.1"/>
    </source>
</evidence>
<gene>
    <name evidence="4" type="ORF">HMPREF0758_4148</name>
</gene>
<name>D4E7J8_SEROD</name>
<comment type="cofactor">
    <cofactor evidence="3">
        <name>Mg(2+)</name>
        <dbReference type="ChEBI" id="CHEBI:18420"/>
    </cofactor>
    <text evidence="3">Binds 2 magnesium ions per subunit.</text>
</comment>
<dbReference type="GO" id="GO:0046872">
    <property type="term" value="F:metal ion binding"/>
    <property type="evidence" value="ECO:0007669"/>
    <property type="project" value="UniProtKB-KW"/>
</dbReference>
<dbReference type="GO" id="GO:0016787">
    <property type="term" value="F:hydrolase activity"/>
    <property type="evidence" value="ECO:0007669"/>
    <property type="project" value="UniProtKB-KW"/>
</dbReference>
<keyword evidence="2 4" id="KW-0378">Hydrolase</keyword>
<organism evidence="4 5">
    <name type="scientific">Serratia odorifera DSM 4582</name>
    <dbReference type="NCBI Taxonomy" id="667129"/>
    <lineage>
        <taxon>Bacteria</taxon>
        <taxon>Pseudomonadati</taxon>
        <taxon>Pseudomonadota</taxon>
        <taxon>Gammaproteobacteria</taxon>
        <taxon>Enterobacterales</taxon>
        <taxon>Yersiniaceae</taxon>
        <taxon>Serratia</taxon>
    </lineage>
</organism>
<dbReference type="HOGENOM" id="CLU_024566_3_0_6"/>
<dbReference type="PANTHER" id="PTHR16222">
    <property type="entry name" value="ADP-RIBOSYLGLYCOHYDROLASE"/>
    <property type="match status" value="1"/>
</dbReference>
<evidence type="ECO:0000256" key="1">
    <source>
        <dbReference type="ARBA" id="ARBA00010702"/>
    </source>
</evidence>
<dbReference type="Proteomes" id="UP000005723">
    <property type="component" value="Unassembled WGS sequence"/>
</dbReference>
<accession>D4E7J8</accession>
<feature type="binding site" evidence="3">
    <location>
        <position position="74"/>
    </location>
    <ligand>
        <name>Mg(2+)</name>
        <dbReference type="ChEBI" id="CHEBI:18420"/>
        <label>1</label>
    </ligand>
</feature>
<evidence type="ECO:0000256" key="3">
    <source>
        <dbReference type="PIRSR" id="PIRSR605502-1"/>
    </source>
</evidence>
<reference evidence="4 5" key="1">
    <citation type="submission" date="2010-01" db="EMBL/GenBank/DDBJ databases">
        <authorList>
            <person name="Muzny D."/>
            <person name="Qin X."/>
            <person name="Deng J."/>
            <person name="Jiang H."/>
            <person name="Liu Y."/>
            <person name="Qu J."/>
            <person name="Song X.-Z."/>
            <person name="Zhang L."/>
            <person name="Thornton R."/>
            <person name="Coyle M."/>
            <person name="Francisco L."/>
            <person name="Jackson L."/>
            <person name="Javaid M."/>
            <person name="Korchina V."/>
            <person name="Kovar C."/>
            <person name="Mata R."/>
            <person name="Mathew T."/>
            <person name="Ngo R."/>
            <person name="Nguyen L."/>
            <person name="Nguyen N."/>
            <person name="Okwuonu G."/>
            <person name="Ongeri F."/>
            <person name="Pham C."/>
            <person name="Simmons D."/>
            <person name="Wilczek-Boney K."/>
            <person name="Hale W."/>
            <person name="Jakkamsetti A."/>
            <person name="Pham P."/>
            <person name="Ruth R."/>
            <person name="San Lucas F."/>
            <person name="Warren J."/>
            <person name="Zhang J."/>
            <person name="Zhao Z."/>
            <person name="Zhou C."/>
            <person name="Zhu D."/>
            <person name="Lee S."/>
            <person name="Bess C."/>
            <person name="Blankenburg K."/>
            <person name="Forbes L."/>
            <person name="Fu Q."/>
            <person name="Gubbala S."/>
            <person name="Hirani K."/>
            <person name="Jayaseelan J.C."/>
            <person name="Lara F."/>
            <person name="Munidasa M."/>
            <person name="Palculict T."/>
            <person name="Patil S."/>
            <person name="Pu L.-L."/>
            <person name="Saada N."/>
            <person name="Tang L."/>
            <person name="Weissenberger G."/>
            <person name="Zhu Y."/>
            <person name="Hemphill L."/>
            <person name="Shang Y."/>
            <person name="Youmans B."/>
            <person name="Ayvaz T."/>
            <person name="Ross M."/>
            <person name="Santibanez J."/>
            <person name="Aqrawi P."/>
            <person name="Gross S."/>
            <person name="Joshi V."/>
            <person name="Fowler G."/>
            <person name="Nazareth L."/>
            <person name="Reid J."/>
            <person name="Worley K."/>
            <person name="Petrosino J."/>
            <person name="Highlander S."/>
            <person name="Gibbs R."/>
        </authorList>
    </citation>
    <scope>NUCLEOTIDE SEQUENCE [LARGE SCALE GENOMIC DNA]</scope>
    <source>
        <strain evidence="4 5">DSM 4582</strain>
    </source>
</reference>
<dbReference type="InterPro" id="IPR050792">
    <property type="entry name" value="ADP-ribosylglycohydrolase"/>
</dbReference>
<dbReference type="EMBL" id="ADBY01000056">
    <property type="protein sequence ID" value="EFE94053.1"/>
    <property type="molecule type" value="Genomic_DNA"/>
</dbReference>
<feature type="binding site" evidence="3">
    <location>
        <position position="75"/>
    </location>
    <ligand>
        <name>Mg(2+)</name>
        <dbReference type="ChEBI" id="CHEBI:18420"/>
        <label>1</label>
    </ligand>
</feature>
<dbReference type="InterPro" id="IPR036705">
    <property type="entry name" value="Ribosyl_crysJ1_sf"/>
</dbReference>
<protein>
    <submittedName>
        <fullName evidence="4">ADP-ribosylglycohydrolase</fullName>
    </submittedName>
</protein>
<comment type="similarity">
    <text evidence="1">Belongs to the ADP-ribosylglycohydrolase family.</text>
</comment>
<feature type="binding site" evidence="3">
    <location>
        <position position="73"/>
    </location>
    <ligand>
        <name>Mg(2+)</name>
        <dbReference type="ChEBI" id="CHEBI:18420"/>
        <label>1</label>
    </ligand>
</feature>
<feature type="binding site" evidence="3">
    <location>
        <position position="293"/>
    </location>
    <ligand>
        <name>Mg(2+)</name>
        <dbReference type="ChEBI" id="CHEBI:18420"/>
        <label>1</label>
    </ligand>
</feature>
<dbReference type="PANTHER" id="PTHR16222:SF24">
    <property type="entry name" value="ADP-RIBOSYLHYDROLASE ARH3"/>
    <property type="match status" value="1"/>
</dbReference>
<dbReference type="InterPro" id="IPR005502">
    <property type="entry name" value="Ribosyl_crysJ1"/>
</dbReference>
<keyword evidence="5" id="KW-1185">Reference proteome</keyword>
<comment type="caution">
    <text evidence="4">The sequence shown here is derived from an EMBL/GenBank/DDBJ whole genome shotgun (WGS) entry which is preliminary data.</text>
</comment>
<sequence length="348" mass="37046">MTTIQEQQPMKPLTPQQRVVGALYGQMLGDALGMPSELWPRERVKQHFGWIDRFLDGPAENSAACYFRAAQYTDDTSMALALADALIEADGEVVPELIARNVIRWVDDFDAFNKNILGPSSKLALGAQKKGTPISELDNNGVTNGAAMRISPLGCVLPSAPLDDFCQQVWLASSPTHKSDIAVAGAVVIAWAIAKAVEGVSWAEIRLALPGVADYAQRRHSTTFSASLAARVELALQVVDSSTGTEQASERIYQLVGAGVSTIESVPAALAMVALADTDPNQCAILCANLGGDTDTIGAMATAICGALNGIDAFDQRLLAQLKQVNTLDIPAYAQALLRLRQARQEGQ</sequence>
<dbReference type="AlphaFoldDB" id="D4E7J8"/>
<dbReference type="Gene3D" id="1.10.4080.10">
    <property type="entry name" value="ADP-ribosylation/Crystallin J1"/>
    <property type="match status" value="1"/>
</dbReference>
<dbReference type="SUPFAM" id="SSF101478">
    <property type="entry name" value="ADP-ribosylglycohydrolase"/>
    <property type="match status" value="1"/>
</dbReference>
<proteinExistence type="inferred from homology"/>
<evidence type="ECO:0000313" key="5">
    <source>
        <dbReference type="Proteomes" id="UP000005723"/>
    </source>
</evidence>
<feature type="binding site" evidence="3">
    <location>
        <position position="296"/>
    </location>
    <ligand>
        <name>Mg(2+)</name>
        <dbReference type="ChEBI" id="CHEBI:18420"/>
        <label>1</label>
    </ligand>
</feature>
<keyword evidence="3" id="KW-0479">Metal-binding</keyword>